<evidence type="ECO:0000256" key="5">
    <source>
        <dbReference type="PROSITE-ProRule" id="PRU00284"/>
    </source>
</evidence>
<dbReference type="PROSITE" id="PS50885">
    <property type="entry name" value="HAMP"/>
    <property type="match status" value="1"/>
</dbReference>
<feature type="transmembrane region" description="Helical" evidence="6">
    <location>
        <begin position="12"/>
        <end position="36"/>
    </location>
</feature>
<keyword evidence="1 6" id="KW-0812">Transmembrane</keyword>
<evidence type="ECO:0000256" key="3">
    <source>
        <dbReference type="ARBA" id="ARBA00023224"/>
    </source>
</evidence>
<dbReference type="AlphaFoldDB" id="A0A1K0FDF3"/>
<keyword evidence="10" id="KW-1185">Reference proteome</keyword>
<dbReference type="EMBL" id="MEIA01000449">
    <property type="protein sequence ID" value="OJF10869.1"/>
    <property type="molecule type" value="Genomic_DNA"/>
</dbReference>
<dbReference type="InterPro" id="IPR004090">
    <property type="entry name" value="Chemotax_Me-accpt_rcpt"/>
</dbReference>
<dbReference type="Proteomes" id="UP000182486">
    <property type="component" value="Unassembled WGS sequence"/>
</dbReference>
<dbReference type="GO" id="GO:0004888">
    <property type="term" value="F:transmembrane signaling receptor activity"/>
    <property type="evidence" value="ECO:0007669"/>
    <property type="project" value="InterPro"/>
</dbReference>
<evidence type="ECO:0000256" key="6">
    <source>
        <dbReference type="SAM" id="Phobius"/>
    </source>
</evidence>
<name>A0A1K0FDF3_9ACTN</name>
<keyword evidence="3 5" id="KW-0807">Transducer</keyword>
<feature type="transmembrane region" description="Helical" evidence="6">
    <location>
        <begin position="201"/>
        <end position="219"/>
    </location>
</feature>
<dbReference type="InterPro" id="IPR003660">
    <property type="entry name" value="HAMP_dom"/>
</dbReference>
<evidence type="ECO:0000313" key="9">
    <source>
        <dbReference type="EMBL" id="OJF10869.1"/>
    </source>
</evidence>
<dbReference type="PANTHER" id="PTHR32089">
    <property type="entry name" value="METHYL-ACCEPTING CHEMOTAXIS PROTEIN MCPB"/>
    <property type="match status" value="1"/>
</dbReference>
<evidence type="ECO:0000259" key="7">
    <source>
        <dbReference type="PROSITE" id="PS50111"/>
    </source>
</evidence>
<evidence type="ECO:0000256" key="4">
    <source>
        <dbReference type="ARBA" id="ARBA00029447"/>
    </source>
</evidence>
<evidence type="ECO:0000313" key="10">
    <source>
        <dbReference type="Proteomes" id="UP000182486"/>
    </source>
</evidence>
<dbReference type="GO" id="GO:0016020">
    <property type="term" value="C:membrane"/>
    <property type="evidence" value="ECO:0007669"/>
    <property type="project" value="InterPro"/>
</dbReference>
<dbReference type="SMART" id="SM00283">
    <property type="entry name" value="MA"/>
    <property type="match status" value="1"/>
</dbReference>
<gene>
    <name evidence="9" type="ORF">BG844_29780</name>
</gene>
<comment type="similarity">
    <text evidence="4">Belongs to the methyl-accepting chemotaxis (MCP) protein family.</text>
</comment>
<feature type="domain" description="HAMP" evidence="8">
    <location>
        <begin position="223"/>
        <end position="276"/>
    </location>
</feature>
<sequence>MLSLLGRLRVGARLVVCLGTVTALFLAAGIVGLIALRAQDRAVAHMKDMLLLSRAVQEIKYFNSDVSGWQVAYAWEAALGDPKEAVKPDAVSRAGYLEVVGRLRTHLSSVDTSAMTAEEAKTFEALRTDWDAFLKMDDSIAAMFAEGTPASVSKANETIGGASWDIYFRILESTKVLIDSAQSRSDAAAAAATAASRTAQIQLSVGMAVALLLAVPLVWATRRSIVAPLTAAVATLKAVAGRDLTRRVDTAGMGGELRDMGTAVNEAADTLGGAVAQIKSDAAQLSQASQALRAGAGLMVTGSDEAATGVANAASAAEEVSTNSQTVAAATEEMEVSIQEIGHSASQAATVSGEALNAASVAGERVRQLTSSSSEIGAVVKVINAIAQQTNLLALNATIEAARAGELGKGFAVVAGEVKDLAQETARATEDISNRVRAIQEDSTGAAEVIGTFQGVIERINEYVTTIASAVDEQSATTAEMSRNVSQTATGSAQIAEHVTMVATTVQNTHHAVTASSTTIDELTHMAEQMNRTATTFKV</sequence>
<feature type="domain" description="Methyl-accepting transducer" evidence="7">
    <location>
        <begin position="281"/>
        <end position="510"/>
    </location>
</feature>
<evidence type="ECO:0000256" key="2">
    <source>
        <dbReference type="ARBA" id="ARBA00022989"/>
    </source>
</evidence>
<evidence type="ECO:0000259" key="8">
    <source>
        <dbReference type="PROSITE" id="PS50885"/>
    </source>
</evidence>
<dbReference type="SMART" id="SM00304">
    <property type="entry name" value="HAMP"/>
    <property type="match status" value="1"/>
</dbReference>
<proteinExistence type="inferred from homology"/>
<dbReference type="RefSeq" id="WP_071808643.1">
    <property type="nucleotide sequence ID" value="NZ_MEIA01000449.1"/>
</dbReference>
<accession>A0A1K0FDF3</accession>
<dbReference type="Pfam" id="PF00015">
    <property type="entry name" value="MCPsignal"/>
    <property type="match status" value="1"/>
</dbReference>
<evidence type="ECO:0000256" key="1">
    <source>
        <dbReference type="ARBA" id="ARBA00022692"/>
    </source>
</evidence>
<dbReference type="Pfam" id="PF00672">
    <property type="entry name" value="HAMP"/>
    <property type="match status" value="1"/>
</dbReference>
<dbReference type="InterPro" id="IPR004089">
    <property type="entry name" value="MCPsignal_dom"/>
</dbReference>
<dbReference type="GO" id="GO:0007165">
    <property type="term" value="P:signal transduction"/>
    <property type="evidence" value="ECO:0007669"/>
    <property type="project" value="UniProtKB-KW"/>
</dbReference>
<dbReference type="PANTHER" id="PTHR32089:SF112">
    <property type="entry name" value="LYSOZYME-LIKE PROTEIN-RELATED"/>
    <property type="match status" value="1"/>
</dbReference>
<keyword evidence="6" id="KW-0472">Membrane</keyword>
<dbReference type="SUPFAM" id="SSF58104">
    <property type="entry name" value="Methyl-accepting chemotaxis protein (MCP) signaling domain"/>
    <property type="match status" value="1"/>
</dbReference>
<comment type="caution">
    <text evidence="9">The sequence shown here is derived from an EMBL/GenBank/DDBJ whole genome shotgun (WGS) entry which is preliminary data.</text>
</comment>
<dbReference type="Gene3D" id="1.10.287.950">
    <property type="entry name" value="Methyl-accepting chemotaxis protein"/>
    <property type="match status" value="1"/>
</dbReference>
<organism evidence="9 10">
    <name type="scientific">Couchioplanes caeruleus subsp. caeruleus</name>
    <dbReference type="NCBI Taxonomy" id="56427"/>
    <lineage>
        <taxon>Bacteria</taxon>
        <taxon>Bacillati</taxon>
        <taxon>Actinomycetota</taxon>
        <taxon>Actinomycetes</taxon>
        <taxon>Micromonosporales</taxon>
        <taxon>Micromonosporaceae</taxon>
        <taxon>Couchioplanes</taxon>
    </lineage>
</organism>
<protein>
    <recommendedName>
        <fullName evidence="11">Methyl-accepting chemotaxis protein</fullName>
    </recommendedName>
</protein>
<reference evidence="9 10" key="1">
    <citation type="submission" date="2016-09" db="EMBL/GenBank/DDBJ databases">
        <title>Couchioplanes caeruleus draft genome sequence.</title>
        <authorList>
            <person name="Sheehan J."/>
            <person name="Caffrey P."/>
        </authorList>
    </citation>
    <scope>NUCLEOTIDE SEQUENCE [LARGE SCALE GENOMIC DNA]</scope>
    <source>
        <strain evidence="9 10">DSM 43634</strain>
    </source>
</reference>
<dbReference type="PRINTS" id="PR00260">
    <property type="entry name" value="CHEMTRNSDUCR"/>
</dbReference>
<dbReference type="PROSITE" id="PS50111">
    <property type="entry name" value="CHEMOTAXIS_TRANSDUC_2"/>
    <property type="match status" value="1"/>
</dbReference>
<dbReference type="GO" id="GO:0006935">
    <property type="term" value="P:chemotaxis"/>
    <property type="evidence" value="ECO:0007669"/>
    <property type="project" value="InterPro"/>
</dbReference>
<evidence type="ECO:0008006" key="11">
    <source>
        <dbReference type="Google" id="ProtNLM"/>
    </source>
</evidence>
<keyword evidence="2 6" id="KW-1133">Transmembrane helix</keyword>